<organism evidence="2 3">
    <name type="scientific">Candidatus Nitrosotenuis uzonensis</name>
    <dbReference type="NCBI Taxonomy" id="1407055"/>
    <lineage>
        <taxon>Archaea</taxon>
        <taxon>Nitrososphaerota</taxon>
        <taxon>Candidatus Nitrosotenuis</taxon>
    </lineage>
</organism>
<evidence type="ECO:0000256" key="1">
    <source>
        <dbReference type="SAM" id="MobiDB-lite"/>
    </source>
</evidence>
<evidence type="ECO:0000313" key="2">
    <source>
        <dbReference type="EMBL" id="CAE6498416.1"/>
    </source>
</evidence>
<dbReference type="Proteomes" id="UP000655759">
    <property type="component" value="Unassembled WGS sequence"/>
</dbReference>
<proteinExistence type="predicted"/>
<accession>A0A812F1K7</accession>
<dbReference type="AlphaFoldDB" id="A0A812F1K7"/>
<evidence type="ECO:0000313" key="3">
    <source>
        <dbReference type="Proteomes" id="UP000655759"/>
    </source>
</evidence>
<dbReference type="EMBL" id="CAJNAQ010000005">
    <property type="protein sequence ID" value="CAE6498416.1"/>
    <property type="molecule type" value="Genomic_DNA"/>
</dbReference>
<feature type="region of interest" description="Disordered" evidence="1">
    <location>
        <begin position="61"/>
        <end position="83"/>
    </location>
</feature>
<gene>
    <name evidence="2" type="ORF">NUZ5A_50784</name>
</gene>
<name>A0A812F1K7_9ARCH</name>
<reference evidence="2" key="1">
    <citation type="submission" date="2021-02" db="EMBL/GenBank/DDBJ databases">
        <authorList>
            <person name="Han P."/>
        </authorList>
    </citation>
    <scope>NUCLEOTIDE SEQUENCE</scope>
    <source>
        <strain evidence="2">Candidatus Nitrosotenuis uzonensis 5A</strain>
    </source>
</reference>
<protein>
    <submittedName>
        <fullName evidence="2">Uncharacterized protein</fullName>
    </submittedName>
</protein>
<comment type="caution">
    <text evidence="2">The sequence shown here is derived from an EMBL/GenBank/DDBJ whole genome shotgun (WGS) entry which is preliminary data.</text>
</comment>
<sequence length="162" mass="17723">MLNKILLLLSVAIISAGLFGNVYAHKSEVIGDYKIQVGWMKEPPVSSMKNAIEITVTKATESDKVMSGSHDHESHDSSSHQDHANHVVKKNTGGISGLSKVIEADVTMNGKKTFLKLVESRTNKGTYYGVYTPDGTGYPLVHVVGKIKNTPFEITFHPEKVE</sequence>